<evidence type="ECO:0000256" key="5">
    <source>
        <dbReference type="HAMAP-Rule" id="MF_00362"/>
    </source>
</evidence>
<dbReference type="HAMAP" id="MF_00362">
    <property type="entry name" value="Ribosomal_uL10"/>
    <property type="match status" value="1"/>
</dbReference>
<sequence length="178" mass="19098">MGRTLEDKKAIVAELKQQLSEAQLAFVIDYKGLSVAEITDLRRRLRPKGATCTVTKNTLMRIAVDGDETWQPMTELASQSSAFLLVKDDIGGAIKAYQDFQKATKKTELRGGVMEGRVLSAEDVKAIGDLPSKEQLIAQIAGAINGVATKLAVGINEVPGSLARAIKAVSEKDDQQAA</sequence>
<dbReference type="Gene3D" id="3.30.70.1730">
    <property type="match status" value="1"/>
</dbReference>
<organism evidence="6 7">
    <name type="scientific">Trichocoleus desertorum GB2-A4</name>
    <dbReference type="NCBI Taxonomy" id="2933944"/>
    <lineage>
        <taxon>Bacteria</taxon>
        <taxon>Bacillati</taxon>
        <taxon>Cyanobacteriota</taxon>
        <taxon>Cyanophyceae</taxon>
        <taxon>Leptolyngbyales</taxon>
        <taxon>Trichocoleusaceae</taxon>
        <taxon>Trichocoleus</taxon>
    </lineage>
</organism>
<protein>
    <recommendedName>
        <fullName evidence="4 5">Large ribosomal subunit protein uL10</fullName>
    </recommendedName>
</protein>
<dbReference type="InterPro" id="IPR022973">
    <property type="entry name" value="Ribosomal_uL10_bac"/>
</dbReference>
<keyword evidence="7" id="KW-1185">Reference proteome</keyword>
<evidence type="ECO:0000256" key="3">
    <source>
        <dbReference type="ARBA" id="ARBA00023274"/>
    </source>
</evidence>
<proteinExistence type="inferred from homology"/>
<dbReference type="InterPro" id="IPR043141">
    <property type="entry name" value="Ribosomal_uL10-like_sf"/>
</dbReference>
<evidence type="ECO:0000313" key="7">
    <source>
        <dbReference type="Proteomes" id="UP001464891"/>
    </source>
</evidence>
<dbReference type="Proteomes" id="UP001464891">
    <property type="component" value="Unassembled WGS sequence"/>
</dbReference>
<accession>A0ABV0J1L3</accession>
<comment type="caution">
    <text evidence="6">The sequence shown here is derived from an EMBL/GenBank/DDBJ whole genome shotgun (WGS) entry which is preliminary data.</text>
</comment>
<dbReference type="EMBL" id="JAMPKM010000001">
    <property type="protein sequence ID" value="MEP0815662.1"/>
    <property type="molecule type" value="Genomic_DNA"/>
</dbReference>
<dbReference type="PANTHER" id="PTHR11560">
    <property type="entry name" value="39S RIBOSOMAL PROTEIN L10, MITOCHONDRIAL"/>
    <property type="match status" value="1"/>
</dbReference>
<dbReference type="InterPro" id="IPR001790">
    <property type="entry name" value="Ribosomal_uL10"/>
</dbReference>
<comment type="subunit">
    <text evidence="5">Part of the ribosomal stalk of the 50S ribosomal subunit. The N-terminus interacts with L11 and the large rRNA to form the base of the stalk. The C-terminus forms an elongated spine to which L12 dimers bind in a sequential fashion forming a multimeric L10(L12)X complex.</text>
</comment>
<dbReference type="PROSITE" id="PS01109">
    <property type="entry name" value="RIBOSOMAL_L10"/>
    <property type="match status" value="1"/>
</dbReference>
<dbReference type="Pfam" id="PF00466">
    <property type="entry name" value="Ribosomal_L10"/>
    <property type="match status" value="1"/>
</dbReference>
<evidence type="ECO:0000256" key="2">
    <source>
        <dbReference type="ARBA" id="ARBA00022980"/>
    </source>
</evidence>
<evidence type="ECO:0000256" key="1">
    <source>
        <dbReference type="ARBA" id="ARBA00008889"/>
    </source>
</evidence>
<dbReference type="NCBIfam" id="NF000955">
    <property type="entry name" value="PRK00099.1-1"/>
    <property type="match status" value="1"/>
</dbReference>
<keyword evidence="2 5" id="KW-0689">Ribosomal protein</keyword>
<dbReference type="InterPro" id="IPR047865">
    <property type="entry name" value="Ribosomal_uL10_bac_type"/>
</dbReference>
<evidence type="ECO:0000256" key="4">
    <source>
        <dbReference type="ARBA" id="ARBA00035202"/>
    </source>
</evidence>
<dbReference type="SUPFAM" id="SSF160369">
    <property type="entry name" value="Ribosomal protein L10-like"/>
    <property type="match status" value="1"/>
</dbReference>
<dbReference type="GO" id="GO:0005840">
    <property type="term" value="C:ribosome"/>
    <property type="evidence" value="ECO:0007669"/>
    <property type="project" value="UniProtKB-KW"/>
</dbReference>
<dbReference type="Gene3D" id="6.10.250.290">
    <property type="match status" value="1"/>
</dbReference>
<reference evidence="6 7" key="1">
    <citation type="submission" date="2022-04" db="EMBL/GenBank/DDBJ databases">
        <title>Positive selection, recombination, and allopatry shape intraspecific diversity of widespread and dominant cyanobacteria.</title>
        <authorList>
            <person name="Wei J."/>
            <person name="Shu W."/>
            <person name="Hu C."/>
        </authorList>
    </citation>
    <scope>NUCLEOTIDE SEQUENCE [LARGE SCALE GENOMIC DNA]</scope>
    <source>
        <strain evidence="6 7">GB2-A4</strain>
    </source>
</reference>
<name>A0ABV0J1L3_9CYAN</name>
<keyword evidence="5" id="KW-0694">RNA-binding</keyword>
<gene>
    <name evidence="5 6" type="primary">rplJ</name>
    <name evidence="5" type="synonym">rpl10</name>
    <name evidence="6" type="ORF">NC998_00960</name>
</gene>
<dbReference type="InterPro" id="IPR002363">
    <property type="entry name" value="Ribosomal_uL10_CS_bac"/>
</dbReference>
<comment type="function">
    <text evidence="5">Forms part of the ribosomal stalk, playing a central role in the interaction of the ribosome with GTP-bound translation factors.</text>
</comment>
<keyword evidence="5" id="KW-0699">rRNA-binding</keyword>
<comment type="similarity">
    <text evidence="1 5">Belongs to the universal ribosomal protein uL10 family.</text>
</comment>
<dbReference type="RefSeq" id="WP_190431208.1">
    <property type="nucleotide sequence ID" value="NZ_JAMPKM010000001.1"/>
</dbReference>
<keyword evidence="3 5" id="KW-0687">Ribonucleoprotein</keyword>
<dbReference type="CDD" id="cd05797">
    <property type="entry name" value="Ribosomal_L10"/>
    <property type="match status" value="1"/>
</dbReference>
<evidence type="ECO:0000313" key="6">
    <source>
        <dbReference type="EMBL" id="MEP0815662.1"/>
    </source>
</evidence>